<evidence type="ECO:0000313" key="1">
    <source>
        <dbReference type="EMBL" id="KWV87876.1"/>
    </source>
</evidence>
<comment type="caution">
    <text evidence="1">The sequence shown here is derived from an EMBL/GenBank/DDBJ whole genome shotgun (WGS) entry which is preliminary data.</text>
</comment>
<proteinExistence type="predicted"/>
<dbReference type="Proteomes" id="UP000061348">
    <property type="component" value="Unassembled WGS sequence"/>
</dbReference>
<gene>
    <name evidence="1" type="ORF">PFLmoz3_02570</name>
</gene>
<protein>
    <submittedName>
        <fullName evidence="1">Uncharacterized protein</fullName>
    </submittedName>
</protein>
<accession>A0A109LHX1</accession>
<evidence type="ECO:0000313" key="2">
    <source>
        <dbReference type="Proteomes" id="UP000061348"/>
    </source>
</evidence>
<dbReference type="AlphaFoldDB" id="A0A109LHX1"/>
<sequence>MGGVDSLAFPVADIEVVDQMRVGGRLPAFVDTVGNAAEQTLLGLAGEEAIQAATEFRGGDLLGVGGAHGGDMAGIRHARLEKRHLAVELHAFLLQGVGRNAQLGRRGQADHALVGQVMNGEQGWRARPTPVHVRRSQARRPVMGMHQVRAPVDLREVGGHVGGGQAQTGEADMVVWPVATIVGAVGRAFTLIQFGADQHVDDQAVLEVHAPDLARWQRSVAAQFTDDMNRIVAFHHLRVTRNQHPHVMQVRHGAGQGRGDVAQAAGFHQVRELGSDKQDFLSIRILTHDRPHSVGQVGQRLWPSCRLTKTLSLSIYCGTDHNALPSVGWLMARCHQLRVTASCGQAHKRYTSGKAYASCNVG</sequence>
<organism evidence="1 2">
    <name type="scientific">Pseudomonas fluorescens</name>
    <dbReference type="NCBI Taxonomy" id="294"/>
    <lineage>
        <taxon>Bacteria</taxon>
        <taxon>Pseudomonadati</taxon>
        <taxon>Pseudomonadota</taxon>
        <taxon>Gammaproteobacteria</taxon>
        <taxon>Pseudomonadales</taxon>
        <taxon>Pseudomonadaceae</taxon>
        <taxon>Pseudomonas</taxon>
    </lineage>
</organism>
<name>A0A109LHX1_PSEFL</name>
<dbReference type="EMBL" id="LCYA01000066">
    <property type="protein sequence ID" value="KWV87876.1"/>
    <property type="molecule type" value="Genomic_DNA"/>
</dbReference>
<reference evidence="1 2" key="1">
    <citation type="submission" date="2015-05" db="EMBL/GenBank/DDBJ databases">
        <title>A genomic and transcriptomic approach to investigate the blue pigment phenotype in Pseudomonas fluorescens.</title>
        <authorList>
            <person name="Andreani N.A."/>
            <person name="Cardazzo B."/>
        </authorList>
    </citation>
    <scope>NUCLEOTIDE SEQUENCE [LARGE SCALE GENOMIC DNA]</scope>
    <source>
        <strain evidence="1 2">Ps_22</strain>
    </source>
</reference>